<evidence type="ECO:0000313" key="1">
    <source>
        <dbReference type="EMBL" id="OCK86001.1"/>
    </source>
</evidence>
<reference evidence="1 2" key="1">
    <citation type="journal article" date="2016" name="Nat. Commun.">
        <title>Ectomycorrhizal ecology is imprinted in the genome of the dominant symbiotic fungus Cenococcum geophilum.</title>
        <authorList>
            <consortium name="DOE Joint Genome Institute"/>
            <person name="Peter M."/>
            <person name="Kohler A."/>
            <person name="Ohm R.A."/>
            <person name="Kuo A."/>
            <person name="Krutzmann J."/>
            <person name="Morin E."/>
            <person name="Arend M."/>
            <person name="Barry K.W."/>
            <person name="Binder M."/>
            <person name="Choi C."/>
            <person name="Clum A."/>
            <person name="Copeland A."/>
            <person name="Grisel N."/>
            <person name="Haridas S."/>
            <person name="Kipfer T."/>
            <person name="LaButti K."/>
            <person name="Lindquist E."/>
            <person name="Lipzen A."/>
            <person name="Maire R."/>
            <person name="Meier B."/>
            <person name="Mihaltcheva S."/>
            <person name="Molinier V."/>
            <person name="Murat C."/>
            <person name="Poggeler S."/>
            <person name="Quandt C.A."/>
            <person name="Sperisen C."/>
            <person name="Tritt A."/>
            <person name="Tisserant E."/>
            <person name="Crous P.W."/>
            <person name="Henrissat B."/>
            <person name="Nehls U."/>
            <person name="Egli S."/>
            <person name="Spatafora J.W."/>
            <person name="Grigoriev I.V."/>
            <person name="Martin F.M."/>
        </authorList>
    </citation>
    <scope>NUCLEOTIDE SEQUENCE [LARGE SCALE GENOMIC DNA]</scope>
    <source>
        <strain evidence="1 2">CBS 459.81</strain>
    </source>
</reference>
<evidence type="ECO:0000313" key="2">
    <source>
        <dbReference type="Proteomes" id="UP000250266"/>
    </source>
</evidence>
<dbReference type="AlphaFoldDB" id="A0A8E2ELC7"/>
<keyword evidence="2" id="KW-1185">Reference proteome</keyword>
<organism evidence="1 2">
    <name type="scientific">Lepidopterella palustris CBS 459.81</name>
    <dbReference type="NCBI Taxonomy" id="1314670"/>
    <lineage>
        <taxon>Eukaryota</taxon>
        <taxon>Fungi</taxon>
        <taxon>Dikarya</taxon>
        <taxon>Ascomycota</taxon>
        <taxon>Pezizomycotina</taxon>
        <taxon>Dothideomycetes</taxon>
        <taxon>Pleosporomycetidae</taxon>
        <taxon>Mytilinidiales</taxon>
        <taxon>Argynnaceae</taxon>
        <taxon>Lepidopterella</taxon>
    </lineage>
</organism>
<protein>
    <submittedName>
        <fullName evidence="1">Uncharacterized protein</fullName>
    </submittedName>
</protein>
<accession>A0A8E2ELC7</accession>
<name>A0A8E2ELC7_9PEZI</name>
<dbReference type="EMBL" id="KV744810">
    <property type="protein sequence ID" value="OCK86001.1"/>
    <property type="molecule type" value="Genomic_DNA"/>
</dbReference>
<proteinExistence type="predicted"/>
<sequence>MLSGNSVAWTVFRRGLGISDPIAVGGSDICARPDGSPGHTQTGSELHGSFQDLSAAASGQFQKEEFDHPAVTACNTCPVCPACNETRPAERSQVSSNPTLPGSWRHRAWAKDAPWPFMQLPRPVTSLAAQWGAFNSLLLARTRSHPLAPSRVLSHPLAPSRTLSATSSIMPMQDTCGHR</sequence>
<dbReference type="Proteomes" id="UP000250266">
    <property type="component" value="Unassembled WGS sequence"/>
</dbReference>
<gene>
    <name evidence="1" type="ORF">K432DRAFT_438828</name>
</gene>